<dbReference type="GO" id="GO:0005524">
    <property type="term" value="F:ATP binding"/>
    <property type="evidence" value="ECO:0007669"/>
    <property type="project" value="InterPro"/>
</dbReference>
<dbReference type="AlphaFoldDB" id="A0A1J0LRQ6"/>
<evidence type="ECO:0000259" key="1">
    <source>
        <dbReference type="SMART" id="SM00382"/>
    </source>
</evidence>
<sequence>MEALRRLQEALNGTLFGQEEAVEALLATLLARGHALLEGVPGLGKTLLAESFAKGSGLSYKRIQFTPDLLPQDLTGSEVFREGRFAFVKGPIFAQVVLADEINRAPPKVQSALLEAMQERQITAGGVRYPLPEPFFVIATQNPLELEGTYPLPEAQLDRFTAKIPFRPPRREVWLRILTEEPQPPEPQGVDFLQAQREAMEVRVAKEALLAITHVAFLTQEDKRLRMGLSPRGAKAWLALAKALAYLRGKPLVDWKELKDAAFLALPHRLFLTEEALYEGESAEGVLKEVLRKGGVP</sequence>
<dbReference type="KEGG" id="tbc:A0O31_00781"/>
<reference evidence="3 5" key="3">
    <citation type="journal article" date="2022" name="Microbiol. Resour. Announc.">
        <title>Complete Genome Sequences of Thermus Strains Isolated from Senami Hot Spring in Japan.</title>
        <authorList>
            <person name="Miyazaki K."/>
        </authorList>
    </citation>
    <scope>NUCLEOTIDE SEQUENCE [LARGE SCALE GENOMIC DNA]</scope>
    <source>
        <strain evidence="3 5">SNM4-1</strain>
    </source>
</reference>
<dbReference type="InterPro" id="IPR011703">
    <property type="entry name" value="ATPase_AAA-3"/>
</dbReference>
<dbReference type="EMBL" id="CP016312">
    <property type="protein sequence ID" value="APD08960.1"/>
    <property type="molecule type" value="Genomic_DNA"/>
</dbReference>
<dbReference type="SMART" id="SM00382">
    <property type="entry name" value="AAA"/>
    <property type="match status" value="1"/>
</dbReference>
<dbReference type="PIRSF" id="PIRSF002849">
    <property type="entry name" value="AAA_ATPase_chaperone_MoxR_prd"/>
    <property type="match status" value="1"/>
</dbReference>
<dbReference type="Gene3D" id="3.40.50.300">
    <property type="entry name" value="P-loop containing nucleotide triphosphate hydrolases"/>
    <property type="match status" value="1"/>
</dbReference>
<dbReference type="Proteomes" id="UP000182993">
    <property type="component" value="Chromosome"/>
</dbReference>
<dbReference type="InterPro" id="IPR041628">
    <property type="entry name" value="ChlI/MoxR_AAA_lid"/>
</dbReference>
<dbReference type="InterPro" id="IPR003593">
    <property type="entry name" value="AAA+_ATPase"/>
</dbReference>
<protein>
    <submittedName>
        <fullName evidence="3">ATPase</fullName>
    </submittedName>
    <submittedName>
        <fullName evidence="2">MoxR-like protein</fullName>
    </submittedName>
</protein>
<keyword evidence="5" id="KW-1185">Reference proteome</keyword>
<reference evidence="2" key="2">
    <citation type="journal article" date="2017" name="Stand. Genomic Sci.">
        <title>Complete genome sequence of Thermus brockianus GE-1 reveals key enzymes of xylan/xylose metabolism.</title>
        <authorList>
            <person name="Schaefers C."/>
            <person name="Blank S."/>
            <person name="Wiebusch S."/>
            <person name="Elleuche S."/>
            <person name="Antranikian G."/>
        </authorList>
    </citation>
    <scope>NUCLEOTIDE SEQUENCE</scope>
    <source>
        <strain evidence="2">GE-1</strain>
    </source>
</reference>
<reference evidence="4" key="1">
    <citation type="submission" date="2016-06" db="EMBL/GenBank/DDBJ databases">
        <title>Whole genome sequencing of Thermus brockianus strain GE-1.</title>
        <authorList>
            <person name="Schaefers C."/>
            <person name="Blank S."/>
            <person name="Wiebusch S."/>
            <person name="Elleuche S."/>
            <person name="Antranikian G."/>
        </authorList>
    </citation>
    <scope>NUCLEOTIDE SEQUENCE [LARGE SCALE GENOMIC DNA]</scope>
    <source>
        <strain evidence="4">GE-1</strain>
    </source>
</reference>
<dbReference type="EMBL" id="AP025593">
    <property type="protein sequence ID" value="BDG15610.1"/>
    <property type="molecule type" value="Genomic_DNA"/>
</dbReference>
<dbReference type="InterPro" id="IPR050764">
    <property type="entry name" value="CbbQ/NirQ/NorQ/GpvN"/>
</dbReference>
<evidence type="ECO:0000313" key="5">
    <source>
        <dbReference type="Proteomes" id="UP000831120"/>
    </source>
</evidence>
<dbReference type="CDD" id="cd00009">
    <property type="entry name" value="AAA"/>
    <property type="match status" value="1"/>
</dbReference>
<evidence type="ECO:0000313" key="3">
    <source>
        <dbReference type="EMBL" id="BDG15610.1"/>
    </source>
</evidence>
<dbReference type="PANTHER" id="PTHR42759:SF6">
    <property type="entry name" value="REGULATORY PROTEIN-RELATED"/>
    <property type="match status" value="1"/>
</dbReference>
<dbReference type="STRING" id="56956.A0O31_00781"/>
<feature type="domain" description="AAA+ ATPase" evidence="1">
    <location>
        <begin position="31"/>
        <end position="170"/>
    </location>
</feature>
<dbReference type="InterPro" id="IPR027417">
    <property type="entry name" value="P-loop_NTPase"/>
</dbReference>
<gene>
    <name evidence="2" type="ORF">A0O31_00781</name>
    <name evidence="3" type="ORF">TbrSNM41_03440</name>
</gene>
<dbReference type="SUPFAM" id="SSF52540">
    <property type="entry name" value="P-loop containing nucleoside triphosphate hydrolases"/>
    <property type="match status" value="1"/>
</dbReference>
<evidence type="ECO:0000313" key="4">
    <source>
        <dbReference type="Proteomes" id="UP000182993"/>
    </source>
</evidence>
<accession>A0A1J0LRQ6</accession>
<dbReference type="Proteomes" id="UP000831120">
    <property type="component" value="Chromosome"/>
</dbReference>
<dbReference type="GO" id="GO:0016887">
    <property type="term" value="F:ATP hydrolysis activity"/>
    <property type="evidence" value="ECO:0007669"/>
    <property type="project" value="InterPro"/>
</dbReference>
<dbReference type="Gene3D" id="1.10.8.80">
    <property type="entry name" value="Magnesium chelatase subunit I, C-Terminal domain"/>
    <property type="match status" value="1"/>
</dbReference>
<dbReference type="Pfam" id="PF07726">
    <property type="entry name" value="AAA_3"/>
    <property type="match status" value="1"/>
</dbReference>
<organism evidence="2 4">
    <name type="scientific">Thermus brockianus</name>
    <dbReference type="NCBI Taxonomy" id="56956"/>
    <lineage>
        <taxon>Bacteria</taxon>
        <taxon>Thermotogati</taxon>
        <taxon>Deinococcota</taxon>
        <taxon>Deinococci</taxon>
        <taxon>Thermales</taxon>
        <taxon>Thermaceae</taxon>
        <taxon>Thermus</taxon>
    </lineage>
</organism>
<proteinExistence type="predicted"/>
<dbReference type="PANTHER" id="PTHR42759">
    <property type="entry name" value="MOXR FAMILY PROTEIN"/>
    <property type="match status" value="1"/>
</dbReference>
<dbReference type="Pfam" id="PF17863">
    <property type="entry name" value="AAA_lid_2"/>
    <property type="match status" value="1"/>
</dbReference>
<evidence type="ECO:0000313" key="2">
    <source>
        <dbReference type="EMBL" id="APD08960.1"/>
    </source>
</evidence>
<name>A0A1J0LRQ6_THEBO</name>
<dbReference type="RefSeq" id="WP_071676732.1">
    <property type="nucleotide sequence ID" value="NZ_AP025593.1"/>
</dbReference>
<dbReference type="OrthoDB" id="9808397at2"/>